<name>A0A4Z2IU95_9TELE</name>
<gene>
    <name evidence="2" type="ORF">EYF80_008005</name>
</gene>
<dbReference type="EMBL" id="SRLO01000045">
    <property type="protein sequence ID" value="TNN81560.1"/>
    <property type="molecule type" value="Genomic_DNA"/>
</dbReference>
<keyword evidence="3" id="KW-1185">Reference proteome</keyword>
<protein>
    <submittedName>
        <fullName evidence="2">Uncharacterized protein</fullName>
    </submittedName>
</protein>
<evidence type="ECO:0000313" key="2">
    <source>
        <dbReference type="EMBL" id="TNN81560.1"/>
    </source>
</evidence>
<evidence type="ECO:0000313" key="3">
    <source>
        <dbReference type="Proteomes" id="UP000314294"/>
    </source>
</evidence>
<dbReference type="AlphaFoldDB" id="A0A4Z2IU95"/>
<feature type="region of interest" description="Disordered" evidence="1">
    <location>
        <begin position="1"/>
        <end position="55"/>
    </location>
</feature>
<feature type="compositionally biased region" description="Low complexity" evidence="1">
    <location>
        <begin position="18"/>
        <end position="50"/>
    </location>
</feature>
<sequence>MDLKARNGVQSARQRPLAPGSARWRPAAPAGARWRPAAPAGARQRPLAPGSARWRPAARRSCFWRSDLGVPVLSFSSKVGEPVYSGGSQTTSPAALPRLRNINHNHNALPVPRLLSVCWVWRPLWTKVVVLVLLPPCGLKW</sequence>
<proteinExistence type="predicted"/>
<evidence type="ECO:0000256" key="1">
    <source>
        <dbReference type="SAM" id="MobiDB-lite"/>
    </source>
</evidence>
<dbReference type="Proteomes" id="UP000314294">
    <property type="component" value="Unassembled WGS sequence"/>
</dbReference>
<organism evidence="2 3">
    <name type="scientific">Liparis tanakae</name>
    <name type="common">Tanaka's snailfish</name>
    <dbReference type="NCBI Taxonomy" id="230148"/>
    <lineage>
        <taxon>Eukaryota</taxon>
        <taxon>Metazoa</taxon>
        <taxon>Chordata</taxon>
        <taxon>Craniata</taxon>
        <taxon>Vertebrata</taxon>
        <taxon>Euteleostomi</taxon>
        <taxon>Actinopterygii</taxon>
        <taxon>Neopterygii</taxon>
        <taxon>Teleostei</taxon>
        <taxon>Neoteleostei</taxon>
        <taxon>Acanthomorphata</taxon>
        <taxon>Eupercaria</taxon>
        <taxon>Perciformes</taxon>
        <taxon>Cottioidei</taxon>
        <taxon>Cottales</taxon>
        <taxon>Liparidae</taxon>
        <taxon>Liparis</taxon>
    </lineage>
</organism>
<comment type="caution">
    <text evidence="2">The sequence shown here is derived from an EMBL/GenBank/DDBJ whole genome shotgun (WGS) entry which is preliminary data.</text>
</comment>
<reference evidence="2 3" key="1">
    <citation type="submission" date="2019-03" db="EMBL/GenBank/DDBJ databases">
        <title>First draft genome of Liparis tanakae, snailfish: a comprehensive survey of snailfish specific genes.</title>
        <authorList>
            <person name="Kim W."/>
            <person name="Song I."/>
            <person name="Jeong J.-H."/>
            <person name="Kim D."/>
            <person name="Kim S."/>
            <person name="Ryu S."/>
            <person name="Song J.Y."/>
            <person name="Lee S.K."/>
        </authorList>
    </citation>
    <scope>NUCLEOTIDE SEQUENCE [LARGE SCALE GENOMIC DNA]</scope>
    <source>
        <tissue evidence="2">Muscle</tissue>
    </source>
</reference>
<accession>A0A4Z2IU95</accession>